<dbReference type="GO" id="GO:0016020">
    <property type="term" value="C:membrane"/>
    <property type="evidence" value="ECO:0007669"/>
    <property type="project" value="InterPro"/>
</dbReference>
<keyword evidence="3" id="KW-0808">Transferase</keyword>
<dbReference type="PANTHER" id="PTHR34220">
    <property type="entry name" value="SENSOR HISTIDINE KINASE YPDA"/>
    <property type="match status" value="1"/>
</dbReference>
<dbReference type="RefSeq" id="WP_119671324.1">
    <property type="nucleotide sequence ID" value="NZ_QXED01000013.1"/>
</dbReference>
<keyword evidence="3" id="KW-0418">Kinase</keyword>
<dbReference type="Proteomes" id="UP000283523">
    <property type="component" value="Unassembled WGS sequence"/>
</dbReference>
<keyword evidence="1" id="KW-1133">Transmembrane helix</keyword>
<feature type="domain" description="Signal transduction histidine kinase internal region" evidence="2">
    <location>
        <begin position="177"/>
        <end position="256"/>
    </location>
</feature>
<name>A0A418LXM4_9BACT</name>
<keyword evidence="1" id="KW-0472">Membrane</keyword>
<dbReference type="PANTHER" id="PTHR34220:SF7">
    <property type="entry name" value="SENSOR HISTIDINE KINASE YPDA"/>
    <property type="match status" value="1"/>
</dbReference>
<keyword evidence="4" id="KW-1185">Reference proteome</keyword>
<feature type="transmembrane region" description="Helical" evidence="1">
    <location>
        <begin position="140"/>
        <end position="160"/>
    </location>
</feature>
<feature type="transmembrane region" description="Helical" evidence="1">
    <location>
        <begin position="27"/>
        <end position="50"/>
    </location>
</feature>
<feature type="transmembrane region" description="Helical" evidence="1">
    <location>
        <begin position="105"/>
        <end position="128"/>
    </location>
</feature>
<evidence type="ECO:0000259" key="2">
    <source>
        <dbReference type="Pfam" id="PF06580"/>
    </source>
</evidence>
<accession>A0A418LXM4</accession>
<comment type="caution">
    <text evidence="3">The sequence shown here is derived from an EMBL/GenBank/DDBJ whole genome shotgun (WGS) entry which is preliminary data.</text>
</comment>
<protein>
    <submittedName>
        <fullName evidence="3">Histidine kinase</fullName>
    </submittedName>
</protein>
<gene>
    <name evidence="3" type="ORF">DYU11_29390</name>
</gene>
<evidence type="ECO:0000313" key="4">
    <source>
        <dbReference type="Proteomes" id="UP000283523"/>
    </source>
</evidence>
<dbReference type="OrthoDB" id="9792992at2"/>
<reference evidence="3 4" key="1">
    <citation type="submission" date="2018-08" db="EMBL/GenBank/DDBJ databases">
        <title>Fibrisoma montanum sp. nov., isolated from Danxia mountain soil.</title>
        <authorList>
            <person name="Huang Y."/>
        </authorList>
    </citation>
    <scope>NUCLEOTIDE SEQUENCE [LARGE SCALE GENOMIC DNA]</scope>
    <source>
        <strain evidence="3 4">HYT19</strain>
    </source>
</reference>
<feature type="transmembrane region" description="Helical" evidence="1">
    <location>
        <begin position="70"/>
        <end position="93"/>
    </location>
</feature>
<evidence type="ECO:0000313" key="3">
    <source>
        <dbReference type="EMBL" id="RIV18073.1"/>
    </source>
</evidence>
<dbReference type="InterPro" id="IPR050640">
    <property type="entry name" value="Bact_2-comp_sensor_kinase"/>
</dbReference>
<proteinExistence type="predicted"/>
<keyword evidence="1" id="KW-0812">Transmembrane</keyword>
<dbReference type="InterPro" id="IPR010559">
    <property type="entry name" value="Sig_transdc_His_kin_internal"/>
</dbReference>
<evidence type="ECO:0000256" key="1">
    <source>
        <dbReference type="SAM" id="Phobius"/>
    </source>
</evidence>
<dbReference type="AlphaFoldDB" id="A0A418LXM4"/>
<dbReference type="Pfam" id="PF06580">
    <property type="entry name" value="His_kinase"/>
    <property type="match status" value="1"/>
</dbReference>
<dbReference type="GO" id="GO:0000155">
    <property type="term" value="F:phosphorelay sensor kinase activity"/>
    <property type="evidence" value="ECO:0007669"/>
    <property type="project" value="InterPro"/>
</dbReference>
<sequence>MNVSLPVAKTTFWPTVRQRLLNREVRLFGLHLAIWLVYDLVQSYVLLYWLPIDPQRAELIPIYKYRNDLWTHARITLVASTVYLLTVHGNYFIFRRLLRRDSIGAIIALVGIEFVYFFLLAVMTGFYYGYTGLKLDNGVVFSVIVFCWLYALFFVGVRAYRASRRNQRLLHQQKMEAELAALKAQVNPHFLFNALNNLYGTALSGDSERTAAGIEQLSSVMRHMVEESRHDRTPIQKELRFLENTVDLHRMRLPQRDTIRVSSVLEWDEEPTPSGRPAEIAPLLLVSFIENAFKYGISMDQPCFVDIQLTVRHGHVLFRCRNSIISQNRLESSTGTGINNVRQRLALIYPNRHKLVIHDQHGVFDVQLTIDL</sequence>
<dbReference type="EMBL" id="QXED01000013">
    <property type="protein sequence ID" value="RIV18073.1"/>
    <property type="molecule type" value="Genomic_DNA"/>
</dbReference>
<organism evidence="3 4">
    <name type="scientific">Fibrisoma montanum</name>
    <dbReference type="NCBI Taxonomy" id="2305895"/>
    <lineage>
        <taxon>Bacteria</taxon>
        <taxon>Pseudomonadati</taxon>
        <taxon>Bacteroidota</taxon>
        <taxon>Cytophagia</taxon>
        <taxon>Cytophagales</taxon>
        <taxon>Spirosomataceae</taxon>
        <taxon>Fibrisoma</taxon>
    </lineage>
</organism>